<protein>
    <submittedName>
        <fullName evidence="1">Uncharacterized protein</fullName>
    </submittedName>
</protein>
<sequence length="97" mass="10861">MAFRPFGALKAASGVSLDEIKISRDPTEILFTFIYTAAKKTKDGAHAVGVSREALRNSIPFILERVSSTIFFLRKNIDLLKHTSKKLHEKVEKKKAS</sequence>
<accession>E4X0U5</accession>
<reference evidence="1" key="1">
    <citation type="journal article" date="2010" name="Science">
        <title>Plasticity of animal genome architecture unmasked by rapid evolution of a pelagic tunicate.</title>
        <authorList>
            <person name="Denoeud F."/>
            <person name="Henriet S."/>
            <person name="Mungpakdee S."/>
            <person name="Aury J.M."/>
            <person name="Da Silva C."/>
            <person name="Brinkmann H."/>
            <person name="Mikhaleva J."/>
            <person name="Olsen L.C."/>
            <person name="Jubin C."/>
            <person name="Canestro C."/>
            <person name="Bouquet J.M."/>
            <person name="Danks G."/>
            <person name="Poulain J."/>
            <person name="Campsteijn C."/>
            <person name="Adamski M."/>
            <person name="Cross I."/>
            <person name="Yadetie F."/>
            <person name="Muffato M."/>
            <person name="Louis A."/>
            <person name="Butcher S."/>
            <person name="Tsagkogeorga G."/>
            <person name="Konrad A."/>
            <person name="Singh S."/>
            <person name="Jensen M.F."/>
            <person name="Cong E.H."/>
            <person name="Eikeseth-Otteraa H."/>
            <person name="Noel B."/>
            <person name="Anthouard V."/>
            <person name="Porcel B.M."/>
            <person name="Kachouri-Lafond R."/>
            <person name="Nishino A."/>
            <person name="Ugolini M."/>
            <person name="Chourrout P."/>
            <person name="Nishida H."/>
            <person name="Aasland R."/>
            <person name="Huzurbazar S."/>
            <person name="Westhof E."/>
            <person name="Delsuc F."/>
            <person name="Lehrach H."/>
            <person name="Reinhardt R."/>
            <person name="Weissenbach J."/>
            <person name="Roy S.W."/>
            <person name="Artiguenave F."/>
            <person name="Postlethwait J.H."/>
            <person name="Manak J.R."/>
            <person name="Thompson E.M."/>
            <person name="Jaillon O."/>
            <person name="Du Pasquier L."/>
            <person name="Boudinot P."/>
            <person name="Liberles D.A."/>
            <person name="Volff J.N."/>
            <person name="Philippe H."/>
            <person name="Lenhard B."/>
            <person name="Roest Crollius H."/>
            <person name="Wincker P."/>
            <person name="Chourrout D."/>
        </authorList>
    </citation>
    <scope>NUCLEOTIDE SEQUENCE [LARGE SCALE GENOMIC DNA]</scope>
</reference>
<proteinExistence type="predicted"/>
<dbReference type="AlphaFoldDB" id="E4X0U5"/>
<dbReference type="Proteomes" id="UP000001307">
    <property type="component" value="Unassembled WGS sequence"/>
</dbReference>
<gene>
    <name evidence="1" type="ORF">GSOID_T00014903001</name>
</gene>
<dbReference type="InParanoid" id="E4X0U5"/>
<dbReference type="EMBL" id="FN653020">
    <property type="protein sequence ID" value="CBY22980.1"/>
    <property type="molecule type" value="Genomic_DNA"/>
</dbReference>
<name>E4X0U5_OIKDI</name>
<keyword evidence="2" id="KW-1185">Reference proteome</keyword>
<organism evidence="1">
    <name type="scientific">Oikopleura dioica</name>
    <name type="common">Tunicate</name>
    <dbReference type="NCBI Taxonomy" id="34765"/>
    <lineage>
        <taxon>Eukaryota</taxon>
        <taxon>Metazoa</taxon>
        <taxon>Chordata</taxon>
        <taxon>Tunicata</taxon>
        <taxon>Appendicularia</taxon>
        <taxon>Copelata</taxon>
        <taxon>Oikopleuridae</taxon>
        <taxon>Oikopleura</taxon>
    </lineage>
</organism>
<evidence type="ECO:0000313" key="2">
    <source>
        <dbReference type="Proteomes" id="UP000001307"/>
    </source>
</evidence>
<evidence type="ECO:0000313" key="1">
    <source>
        <dbReference type="EMBL" id="CBY22980.1"/>
    </source>
</evidence>